<name>A0ABW4Y0L0_9FLAO</name>
<dbReference type="InterPro" id="IPR039426">
    <property type="entry name" value="TonB-dep_rcpt-like"/>
</dbReference>
<dbReference type="Proteomes" id="UP001597342">
    <property type="component" value="Unassembled WGS sequence"/>
</dbReference>
<sequence>MKKSLKLLSRKSLFLLFCLFLLVLIPEQLMAGRPMELPQAIITGKIADGNGFPLAGVNVIVESTDRGTISDLDGSFRIQVDLGETLIFSIVGFRSLYMPIEGTDFIDVVLEEDVTQLGEVVLNAGYYTVSERERTGSIEKVESVAIEKQPISNPLAALQGRMAGVEIEQSSGLPGANFNIRIRGRNSIRSDGNEPLYIVDGVPYASSSIGESQASIVLRGGAISPLNNINPSDIESIEVLKDADATAIYGSRGANGVVLITTKKGSGERTKVELDVLTGMGRVGSRVDLMGTADYLAMRREGYANDGVTEYPANAYDVNGTWDQDRETDWQKVFFGKTSYLTNVQGSISGGDAQTQFLVSGNYHAQTSVFPGDYKNDKISVLANLGHRTQDGRFSVQLSTSYTANGNHLPGDGFLVSEAFSLAPNAPELYNDDGTLNWENSTWTNPLANFEKDYESKASTLISNAVLGYKIVGPLEFKANLGYTESHLTEINTTPSTIYDPIYEAGPRFSSLLHNRGKRVSWLIEPQLDYGISFHEFTVKALVGLTFQEQKSERLSQLATGFTSNRLIENLSAASDFRIYSDTDQQYRYQAVYGRVNLGLRDRYYLNLTGRRDGSSRFGTDRRFADFGAIGVAWLFTEEELIAKGLPFLSFGKIRASYGTSGSDQIGDYQYLDTYSLGSQMYEGVNGLSPTRLFNPDYSWENNKKLEFAIDLGLFGDRIFMSGSHYRNRTTNQLVGIPLPATTGFASINGNLPATVENTGWEFGLNTVNIKSGRFRWDMSLNLTLPKNRLVAFPDLESSTYANQLVIGESLDIVKRYQFDGVDPQTGLYSFKDLNGDGEIMAADDRRVMDYNPKYYGGWANQFSWGKMDIEVLFQFTKQIGQNILSTGTFPGRMANQPMEVLDRWQQVGDDAAFQRFSVTDLDVYAAFQRLGQSDAATTDASFIRLKNLSITYRVLEKAEKGFGCRLFLRGQNLFTWTDYLGLDPETANPLAIPSLRMLSIGTHLTF</sequence>
<reference evidence="10" key="1">
    <citation type="journal article" date="2019" name="Int. J. Syst. Evol. Microbiol.">
        <title>The Global Catalogue of Microorganisms (GCM) 10K type strain sequencing project: providing services to taxonomists for standard genome sequencing and annotation.</title>
        <authorList>
            <consortium name="The Broad Institute Genomics Platform"/>
            <consortium name="The Broad Institute Genome Sequencing Center for Infectious Disease"/>
            <person name="Wu L."/>
            <person name="Ma J."/>
        </authorList>
    </citation>
    <scope>NUCLEOTIDE SEQUENCE [LARGE SCALE GENOMIC DNA]</scope>
    <source>
        <strain evidence="10">JCM 3389</strain>
    </source>
</reference>
<dbReference type="Pfam" id="PF13715">
    <property type="entry name" value="CarbopepD_reg_2"/>
    <property type="match status" value="1"/>
</dbReference>
<dbReference type="InterPro" id="IPR037066">
    <property type="entry name" value="Plug_dom_sf"/>
</dbReference>
<evidence type="ECO:0000313" key="9">
    <source>
        <dbReference type="EMBL" id="MFD2101307.1"/>
    </source>
</evidence>
<dbReference type="RefSeq" id="WP_379831885.1">
    <property type="nucleotide sequence ID" value="NZ_JBHUHU010000005.1"/>
</dbReference>
<evidence type="ECO:0000256" key="2">
    <source>
        <dbReference type="ARBA" id="ARBA00022448"/>
    </source>
</evidence>
<dbReference type="SUPFAM" id="SSF56935">
    <property type="entry name" value="Porins"/>
    <property type="match status" value="1"/>
</dbReference>
<evidence type="ECO:0000256" key="7">
    <source>
        <dbReference type="PROSITE-ProRule" id="PRU01360"/>
    </source>
</evidence>
<dbReference type="InterPro" id="IPR008969">
    <property type="entry name" value="CarboxyPept-like_regulatory"/>
</dbReference>
<dbReference type="InterPro" id="IPR023996">
    <property type="entry name" value="TonB-dep_OMP_SusC/RagA"/>
</dbReference>
<comment type="similarity">
    <text evidence="7">Belongs to the TonB-dependent receptor family.</text>
</comment>
<proteinExistence type="inferred from homology"/>
<dbReference type="PROSITE" id="PS52016">
    <property type="entry name" value="TONB_DEPENDENT_REC_3"/>
    <property type="match status" value="1"/>
</dbReference>
<evidence type="ECO:0000313" key="10">
    <source>
        <dbReference type="Proteomes" id="UP001597342"/>
    </source>
</evidence>
<dbReference type="NCBIfam" id="TIGR04056">
    <property type="entry name" value="OMP_RagA_SusC"/>
    <property type="match status" value="1"/>
</dbReference>
<keyword evidence="5 7" id="KW-0472">Membrane</keyword>
<dbReference type="SUPFAM" id="SSF49464">
    <property type="entry name" value="Carboxypeptidase regulatory domain-like"/>
    <property type="match status" value="1"/>
</dbReference>
<feature type="domain" description="TonB-dependent receptor plug" evidence="8">
    <location>
        <begin position="132"/>
        <end position="257"/>
    </location>
</feature>
<protein>
    <submittedName>
        <fullName evidence="9">SusC/RagA family TonB-linked outer membrane protein</fullName>
    </submittedName>
</protein>
<evidence type="ECO:0000256" key="3">
    <source>
        <dbReference type="ARBA" id="ARBA00022452"/>
    </source>
</evidence>
<keyword evidence="4 7" id="KW-0812">Transmembrane</keyword>
<dbReference type="Gene3D" id="2.170.130.10">
    <property type="entry name" value="TonB-dependent receptor, plug domain"/>
    <property type="match status" value="1"/>
</dbReference>
<evidence type="ECO:0000259" key="8">
    <source>
        <dbReference type="Pfam" id="PF07715"/>
    </source>
</evidence>
<dbReference type="InterPro" id="IPR012910">
    <property type="entry name" value="Plug_dom"/>
</dbReference>
<keyword evidence="3 7" id="KW-1134">Transmembrane beta strand</keyword>
<dbReference type="InterPro" id="IPR023997">
    <property type="entry name" value="TonB-dep_OMP_SusC/RagA_CS"/>
</dbReference>
<comment type="caution">
    <text evidence="9">The sequence shown here is derived from an EMBL/GenBank/DDBJ whole genome shotgun (WGS) entry which is preliminary data.</text>
</comment>
<dbReference type="EMBL" id="JBHUHU010000005">
    <property type="protein sequence ID" value="MFD2101307.1"/>
    <property type="molecule type" value="Genomic_DNA"/>
</dbReference>
<dbReference type="NCBIfam" id="TIGR04057">
    <property type="entry name" value="SusC_RagA_signa"/>
    <property type="match status" value="1"/>
</dbReference>
<keyword evidence="2 7" id="KW-0813">Transport</keyword>
<evidence type="ECO:0000256" key="4">
    <source>
        <dbReference type="ARBA" id="ARBA00022692"/>
    </source>
</evidence>
<dbReference type="Gene3D" id="2.40.170.20">
    <property type="entry name" value="TonB-dependent receptor, beta-barrel domain"/>
    <property type="match status" value="1"/>
</dbReference>
<evidence type="ECO:0000256" key="1">
    <source>
        <dbReference type="ARBA" id="ARBA00004571"/>
    </source>
</evidence>
<keyword evidence="10" id="KW-1185">Reference proteome</keyword>
<keyword evidence="6 7" id="KW-0998">Cell outer membrane</keyword>
<evidence type="ECO:0000256" key="6">
    <source>
        <dbReference type="ARBA" id="ARBA00023237"/>
    </source>
</evidence>
<evidence type="ECO:0000256" key="5">
    <source>
        <dbReference type="ARBA" id="ARBA00023136"/>
    </source>
</evidence>
<accession>A0ABW4Y0L0</accession>
<organism evidence="9 10">
    <name type="scientific">Flagellimonas iocasae</name>
    <dbReference type="NCBI Taxonomy" id="2055905"/>
    <lineage>
        <taxon>Bacteria</taxon>
        <taxon>Pseudomonadati</taxon>
        <taxon>Bacteroidota</taxon>
        <taxon>Flavobacteriia</taxon>
        <taxon>Flavobacteriales</taxon>
        <taxon>Flavobacteriaceae</taxon>
        <taxon>Flagellimonas</taxon>
    </lineage>
</organism>
<dbReference type="InterPro" id="IPR036942">
    <property type="entry name" value="Beta-barrel_TonB_sf"/>
</dbReference>
<gene>
    <name evidence="9" type="ORF">ACFSJE_16070</name>
</gene>
<dbReference type="Pfam" id="PF07715">
    <property type="entry name" value="Plug"/>
    <property type="match status" value="1"/>
</dbReference>
<comment type="subcellular location">
    <subcellularLocation>
        <location evidence="1 7">Cell outer membrane</location>
        <topology evidence="1 7">Multi-pass membrane protein</topology>
    </subcellularLocation>
</comment>